<dbReference type="EMBL" id="GGFL01013262">
    <property type="protein sequence ID" value="MBW77440.1"/>
    <property type="molecule type" value="Transcribed_RNA"/>
</dbReference>
<accession>A0A2M4DIQ6</accession>
<proteinExistence type="predicted"/>
<dbReference type="AlphaFoldDB" id="A0A2M4DIQ6"/>
<evidence type="ECO:0000313" key="1">
    <source>
        <dbReference type="EMBL" id="MBW77440.1"/>
    </source>
</evidence>
<reference evidence="1" key="1">
    <citation type="submission" date="2018-01" db="EMBL/GenBank/DDBJ databases">
        <title>An insight into the sialome of Amazonian anophelines.</title>
        <authorList>
            <person name="Ribeiro J.M."/>
            <person name="Scarpassa V."/>
            <person name="Calvo E."/>
        </authorList>
    </citation>
    <scope>NUCLEOTIDE SEQUENCE</scope>
</reference>
<name>A0A2M4DIQ6_ANODA</name>
<sequence>MLLRSLVNEHLNFTIVAGVLLRWIASGTPDDAGALGTWNSETIRFHSEAAHFRYLFGVLQEVSVLAEGTVLSLIFASVELIRTAGQQEEATRVCTACGYDRNPG</sequence>
<organism evidence="1">
    <name type="scientific">Anopheles darlingi</name>
    <name type="common">Mosquito</name>
    <dbReference type="NCBI Taxonomy" id="43151"/>
    <lineage>
        <taxon>Eukaryota</taxon>
        <taxon>Metazoa</taxon>
        <taxon>Ecdysozoa</taxon>
        <taxon>Arthropoda</taxon>
        <taxon>Hexapoda</taxon>
        <taxon>Insecta</taxon>
        <taxon>Pterygota</taxon>
        <taxon>Neoptera</taxon>
        <taxon>Endopterygota</taxon>
        <taxon>Diptera</taxon>
        <taxon>Nematocera</taxon>
        <taxon>Culicoidea</taxon>
        <taxon>Culicidae</taxon>
        <taxon>Anophelinae</taxon>
        <taxon>Anopheles</taxon>
    </lineage>
</organism>
<protein>
    <submittedName>
        <fullName evidence="1">Putative secreted protein</fullName>
    </submittedName>
</protein>